<sequence>MDEKGGMSVAWIPYSTVRLLRSLIPASNFLFTERLSAEEAIFYYRNGLYFVYDDGSIVGMPRPKRFRTMTFAELWGALYRSSVVRDYDQDGVFDLGEFLQDIGYLVATPKTDLFFAFTLSPRYDPQDVAERFEIDGVSFPFALYHALLSCTRHFHGSDRTIEYIVTGIEIRRLSAKEAAPV</sequence>
<reference evidence="2" key="1">
    <citation type="journal article" date="2018" name="Sci. Rep.">
        <title>Lignite coal burning seam in the remote Altai Mountains harbors a hydrogen-driven thermophilic microbial community.</title>
        <authorList>
            <person name="Kadnikov V.V."/>
            <person name="Mardanov A.V."/>
            <person name="Ivasenko D.A."/>
            <person name="Antsiferov D.V."/>
            <person name="Beletsky A.V."/>
            <person name="Karnachuk O.V."/>
            <person name="Ravin N.V."/>
        </authorList>
    </citation>
    <scope>NUCLEOTIDE SEQUENCE [LARGE SCALE GENOMIC DNA]</scope>
</reference>
<organism evidence="1 2">
    <name type="scientific">Candidatus Carbonibacillus altaicus</name>
    <dbReference type="NCBI Taxonomy" id="2163959"/>
    <lineage>
        <taxon>Bacteria</taxon>
        <taxon>Bacillati</taxon>
        <taxon>Bacillota</taxon>
        <taxon>Bacilli</taxon>
        <taxon>Bacillales</taxon>
        <taxon>Candidatus Carbonibacillus</taxon>
    </lineage>
</organism>
<protein>
    <submittedName>
        <fullName evidence="1">Uncharacterized protein</fullName>
    </submittedName>
</protein>
<evidence type="ECO:0000313" key="1">
    <source>
        <dbReference type="EMBL" id="PTQ56416.1"/>
    </source>
</evidence>
<dbReference type="EMBL" id="PEBX01000029">
    <property type="protein sequence ID" value="PTQ56416.1"/>
    <property type="molecule type" value="Genomic_DNA"/>
</dbReference>
<evidence type="ECO:0000313" key="2">
    <source>
        <dbReference type="Proteomes" id="UP000244338"/>
    </source>
</evidence>
<name>A0A2R6Y154_9BACL</name>
<proteinExistence type="predicted"/>
<dbReference type="Proteomes" id="UP000244338">
    <property type="component" value="Unassembled WGS sequence"/>
</dbReference>
<accession>A0A2R6Y154</accession>
<gene>
    <name evidence="1" type="ORF">BSOLF_0248</name>
</gene>
<dbReference type="AlphaFoldDB" id="A0A2R6Y154"/>
<comment type="caution">
    <text evidence="1">The sequence shown here is derived from an EMBL/GenBank/DDBJ whole genome shotgun (WGS) entry which is preliminary data.</text>
</comment>